<dbReference type="InterPro" id="IPR011990">
    <property type="entry name" value="TPR-like_helical_dom_sf"/>
</dbReference>
<dbReference type="PANTHER" id="PTHR47371:SF3">
    <property type="entry name" value="PHOSPHOGLYCEROL TRANSFERASE I"/>
    <property type="match status" value="1"/>
</dbReference>
<dbReference type="Pfam" id="PF14559">
    <property type="entry name" value="TPR_19"/>
    <property type="match status" value="1"/>
</dbReference>
<evidence type="ECO:0000313" key="8">
    <source>
        <dbReference type="EMBL" id="MFD1001379.1"/>
    </source>
</evidence>
<dbReference type="RefSeq" id="WP_377581059.1">
    <property type="nucleotide sequence ID" value="NZ_JBHTKA010000007.1"/>
</dbReference>
<evidence type="ECO:0000256" key="2">
    <source>
        <dbReference type="ARBA" id="ARBA00022475"/>
    </source>
</evidence>
<evidence type="ECO:0000256" key="6">
    <source>
        <dbReference type="SAM" id="Phobius"/>
    </source>
</evidence>
<feature type="transmembrane region" description="Helical" evidence="6">
    <location>
        <begin position="137"/>
        <end position="155"/>
    </location>
</feature>
<dbReference type="EMBL" id="JBHTKA010000007">
    <property type="protein sequence ID" value="MFD1001379.1"/>
    <property type="molecule type" value="Genomic_DNA"/>
</dbReference>
<evidence type="ECO:0000256" key="3">
    <source>
        <dbReference type="ARBA" id="ARBA00022692"/>
    </source>
</evidence>
<comment type="subcellular location">
    <subcellularLocation>
        <location evidence="1">Cell membrane</location>
        <topology evidence="1">Multi-pass membrane protein</topology>
    </subcellularLocation>
</comment>
<keyword evidence="2" id="KW-1003">Cell membrane</keyword>
<evidence type="ECO:0000256" key="4">
    <source>
        <dbReference type="ARBA" id="ARBA00022989"/>
    </source>
</evidence>
<evidence type="ECO:0000313" key="9">
    <source>
        <dbReference type="Proteomes" id="UP001597112"/>
    </source>
</evidence>
<feature type="transmembrane region" description="Helical" evidence="6">
    <location>
        <begin position="80"/>
        <end position="103"/>
    </location>
</feature>
<dbReference type="InterPro" id="IPR000917">
    <property type="entry name" value="Sulfatase_N"/>
</dbReference>
<protein>
    <submittedName>
        <fullName evidence="8">Sulfatase-like hydrolase/transferase</fullName>
    </submittedName>
</protein>
<keyword evidence="9" id="KW-1185">Reference proteome</keyword>
<name>A0ABW3K6W5_9BACT</name>
<dbReference type="InterPro" id="IPR050448">
    <property type="entry name" value="OpgB/LTA_synthase_biosynth"/>
</dbReference>
<dbReference type="Pfam" id="PF00884">
    <property type="entry name" value="Sulfatase"/>
    <property type="match status" value="1"/>
</dbReference>
<dbReference type="SUPFAM" id="SSF48452">
    <property type="entry name" value="TPR-like"/>
    <property type="match status" value="1"/>
</dbReference>
<dbReference type="Gene3D" id="3.40.720.10">
    <property type="entry name" value="Alkaline Phosphatase, subunit A"/>
    <property type="match status" value="1"/>
</dbReference>
<evidence type="ECO:0000259" key="7">
    <source>
        <dbReference type="Pfam" id="PF00884"/>
    </source>
</evidence>
<sequence>MKNRIIESIKKILPATVLYVAAFLLIRLYELVMVSGHYSHVGNIAAYELKGLGYDLIVSLSIVSVVILLHILLSLASLRIAYTVCATLFTLLILVSFCLSHYFTVTLLPLSTDLYGYTWNDIITTVRSSGSTSVGPVVFLIILLGGFVFALYWVYRRNFLQGISSTAALCSLIVFISLTLPHHAAPENYPRDLDYYLAVNKTWYLADRTQEYIRDKMAYETVDENAYPFLHPVTYTDKLNTYINKASSRPNLVFIIVEGLGRDYTGPDAVYGGFTPFLDSLSQRSLYWSNAMSNAGRTFGALPSIFGSLPYGRTGFMSYGTAMPDHQTLISLLKSQGYQSSFFYGGNPNFDNQDIFLEYQGINNLIDESKFPASYRLKKKTSSWGFSDDEVFSFAASTLDNVKSPRLDIYLTLTSHEPFIAPDSTFYTQVDKRSEKLAPDIRKEVQAHEGIFACLLYTDRAIRNLIQYYSKRHDFDNTIFIITGDHRLIPMPPDNKIKRFHVPLILYSPLLRQSQTFASLAVHANITPTLLNHLASQYTLHFPQEMPFIAGPLSLDTAFTSNLDLALIRNKNEIRDYIQGTYLLSDNRLYTIQPGLKLEPAEDNTVKKALAEKLKQFKINSAFACDNNRVDRRASPSKPVLFTFTAHEQQLLDEASILSMTADEQYAKARELAFQKAYRQSRTILKYCLNKSPNYHDARVLLARTYAWAGQYDSARLYLQQTLDRNAAYADAYVAWSDLEYWQGHTQLMKQIIARGLRADSGNVDLLARRARALFHEDKNDSAHMLLNIVLSRDPQQEIARDLKVKLKEP</sequence>
<dbReference type="CDD" id="cd16015">
    <property type="entry name" value="LTA_synthase"/>
    <property type="match status" value="1"/>
</dbReference>
<feature type="transmembrane region" description="Helical" evidence="6">
    <location>
        <begin position="52"/>
        <end position="73"/>
    </location>
</feature>
<evidence type="ECO:0000256" key="1">
    <source>
        <dbReference type="ARBA" id="ARBA00004651"/>
    </source>
</evidence>
<reference evidence="9" key="1">
    <citation type="journal article" date="2019" name="Int. J. Syst. Evol. Microbiol.">
        <title>The Global Catalogue of Microorganisms (GCM) 10K type strain sequencing project: providing services to taxonomists for standard genome sequencing and annotation.</title>
        <authorList>
            <consortium name="The Broad Institute Genomics Platform"/>
            <consortium name="The Broad Institute Genome Sequencing Center for Infectious Disease"/>
            <person name="Wu L."/>
            <person name="Ma J."/>
        </authorList>
    </citation>
    <scope>NUCLEOTIDE SEQUENCE [LARGE SCALE GENOMIC DNA]</scope>
    <source>
        <strain evidence="9">CCUG 58938</strain>
    </source>
</reference>
<accession>A0ABW3K6W5</accession>
<proteinExistence type="predicted"/>
<dbReference type="PANTHER" id="PTHR47371">
    <property type="entry name" value="LIPOTEICHOIC ACID SYNTHASE"/>
    <property type="match status" value="1"/>
</dbReference>
<evidence type="ECO:0000256" key="5">
    <source>
        <dbReference type="ARBA" id="ARBA00023136"/>
    </source>
</evidence>
<feature type="transmembrane region" description="Helical" evidence="6">
    <location>
        <begin position="162"/>
        <end position="180"/>
    </location>
</feature>
<organism evidence="8 9">
    <name type="scientific">Ohtaekwangia kribbensis</name>
    <dbReference type="NCBI Taxonomy" id="688913"/>
    <lineage>
        <taxon>Bacteria</taxon>
        <taxon>Pseudomonadati</taxon>
        <taxon>Bacteroidota</taxon>
        <taxon>Cytophagia</taxon>
        <taxon>Cytophagales</taxon>
        <taxon>Fulvivirgaceae</taxon>
        <taxon>Ohtaekwangia</taxon>
    </lineage>
</organism>
<keyword evidence="4 6" id="KW-1133">Transmembrane helix</keyword>
<keyword evidence="5 6" id="KW-0472">Membrane</keyword>
<dbReference type="SUPFAM" id="SSF53649">
    <property type="entry name" value="Alkaline phosphatase-like"/>
    <property type="match status" value="1"/>
</dbReference>
<keyword evidence="3 6" id="KW-0812">Transmembrane</keyword>
<dbReference type="Gene3D" id="1.25.40.10">
    <property type="entry name" value="Tetratricopeptide repeat domain"/>
    <property type="match status" value="1"/>
</dbReference>
<dbReference type="InterPro" id="IPR017850">
    <property type="entry name" value="Alkaline_phosphatase_core_sf"/>
</dbReference>
<dbReference type="Proteomes" id="UP001597112">
    <property type="component" value="Unassembled WGS sequence"/>
</dbReference>
<feature type="domain" description="Sulfatase N-terminal" evidence="7">
    <location>
        <begin position="250"/>
        <end position="534"/>
    </location>
</feature>
<feature type="transmembrane region" description="Helical" evidence="6">
    <location>
        <begin position="12"/>
        <end position="32"/>
    </location>
</feature>
<gene>
    <name evidence="8" type="ORF">ACFQ21_18775</name>
</gene>
<comment type="caution">
    <text evidence="8">The sequence shown here is derived from an EMBL/GenBank/DDBJ whole genome shotgun (WGS) entry which is preliminary data.</text>
</comment>